<dbReference type="AlphaFoldDB" id="A0A2G1VMZ3"/>
<evidence type="ECO:0008006" key="3">
    <source>
        <dbReference type="Google" id="ProtNLM"/>
    </source>
</evidence>
<reference evidence="1 2" key="1">
    <citation type="submission" date="2017-08" db="EMBL/GenBank/DDBJ databases">
        <title>The whole genome shortgun sequences of strain Leeuwenhoekiella nanhaiensis G18 from the South China Sea.</title>
        <authorList>
            <person name="Liu Q."/>
        </authorList>
    </citation>
    <scope>NUCLEOTIDE SEQUENCE [LARGE SCALE GENOMIC DNA]</scope>
    <source>
        <strain evidence="1 2">G18</strain>
    </source>
</reference>
<evidence type="ECO:0000313" key="2">
    <source>
        <dbReference type="Proteomes" id="UP000229433"/>
    </source>
</evidence>
<keyword evidence="2" id="KW-1185">Reference proteome</keyword>
<evidence type="ECO:0000313" key="1">
    <source>
        <dbReference type="EMBL" id="PHQ28128.1"/>
    </source>
</evidence>
<dbReference type="OrthoDB" id="1438282at2"/>
<organism evidence="1 2">
    <name type="scientific">Leeuwenhoekiella nanhaiensis</name>
    <dbReference type="NCBI Taxonomy" id="1655491"/>
    <lineage>
        <taxon>Bacteria</taxon>
        <taxon>Pseudomonadati</taxon>
        <taxon>Bacteroidota</taxon>
        <taxon>Flavobacteriia</taxon>
        <taxon>Flavobacteriales</taxon>
        <taxon>Flavobacteriaceae</taxon>
        <taxon>Leeuwenhoekiella</taxon>
    </lineage>
</organism>
<dbReference type="EMBL" id="NQXA01000019">
    <property type="protein sequence ID" value="PHQ28128.1"/>
    <property type="molecule type" value="Genomic_DNA"/>
</dbReference>
<name>A0A2G1VMZ3_9FLAO</name>
<protein>
    <recommendedName>
        <fullName evidence="3">STAS/SEC14 domain-containing protein</fullName>
    </recommendedName>
</protein>
<accession>A0A2G1VMZ3</accession>
<sequence length="123" mass="14337">MNTINLGDFRLDFQPTYIKLKINEGFHFDAKAFEELHSIKEEIYGNLKVGILVCNDAEADYSIDPLVLVHYKEILENHLQWVIVVSNIVSDFKNFEYLQRLTKVPCKFVRNYKSLHPESCIAS</sequence>
<dbReference type="RefSeq" id="WP_099647408.1">
    <property type="nucleotide sequence ID" value="NZ_KZ319300.1"/>
</dbReference>
<comment type="caution">
    <text evidence="1">The sequence shown here is derived from an EMBL/GenBank/DDBJ whole genome shotgun (WGS) entry which is preliminary data.</text>
</comment>
<proteinExistence type="predicted"/>
<dbReference type="Proteomes" id="UP000229433">
    <property type="component" value="Unassembled WGS sequence"/>
</dbReference>
<gene>
    <name evidence="1" type="ORF">CJ305_16490</name>
</gene>